<evidence type="ECO:0000313" key="1">
    <source>
        <dbReference type="EMBL" id="OMO69974.1"/>
    </source>
</evidence>
<keyword evidence="2" id="KW-1185">Reference proteome</keyword>
<evidence type="ECO:0000313" key="2">
    <source>
        <dbReference type="Proteomes" id="UP000188268"/>
    </source>
</evidence>
<dbReference type="AlphaFoldDB" id="A0A1R3HI80"/>
<gene>
    <name evidence="1" type="ORF">CCACVL1_19175</name>
</gene>
<dbReference type="Gramene" id="OMO69974">
    <property type="protein sequence ID" value="OMO69974"/>
    <property type="gene ID" value="CCACVL1_19175"/>
</dbReference>
<reference evidence="1 2" key="1">
    <citation type="submission" date="2013-09" db="EMBL/GenBank/DDBJ databases">
        <title>Corchorus capsularis genome sequencing.</title>
        <authorList>
            <person name="Alam M."/>
            <person name="Haque M.S."/>
            <person name="Islam M.S."/>
            <person name="Emdad E.M."/>
            <person name="Islam M.M."/>
            <person name="Ahmed B."/>
            <person name="Halim A."/>
            <person name="Hossen Q.M.M."/>
            <person name="Hossain M.Z."/>
            <person name="Ahmed R."/>
            <person name="Khan M.M."/>
            <person name="Islam R."/>
            <person name="Rashid M.M."/>
            <person name="Khan S.A."/>
            <person name="Rahman M.S."/>
            <person name="Alam M."/>
        </authorList>
    </citation>
    <scope>NUCLEOTIDE SEQUENCE [LARGE SCALE GENOMIC DNA]</scope>
    <source>
        <strain evidence="2">cv. CVL-1</strain>
        <tissue evidence="1">Whole seedling</tissue>
    </source>
</reference>
<comment type="caution">
    <text evidence="1">The sequence shown here is derived from an EMBL/GenBank/DDBJ whole genome shotgun (WGS) entry which is preliminary data.</text>
</comment>
<name>A0A1R3HI80_COCAP</name>
<sequence>NETEKLWLIEQVLLFKEVFERDIGMKRKMRY</sequence>
<organism evidence="1 2">
    <name type="scientific">Corchorus capsularis</name>
    <name type="common">Jute</name>
    <dbReference type="NCBI Taxonomy" id="210143"/>
    <lineage>
        <taxon>Eukaryota</taxon>
        <taxon>Viridiplantae</taxon>
        <taxon>Streptophyta</taxon>
        <taxon>Embryophyta</taxon>
        <taxon>Tracheophyta</taxon>
        <taxon>Spermatophyta</taxon>
        <taxon>Magnoliopsida</taxon>
        <taxon>eudicotyledons</taxon>
        <taxon>Gunneridae</taxon>
        <taxon>Pentapetalae</taxon>
        <taxon>rosids</taxon>
        <taxon>malvids</taxon>
        <taxon>Malvales</taxon>
        <taxon>Malvaceae</taxon>
        <taxon>Grewioideae</taxon>
        <taxon>Apeibeae</taxon>
        <taxon>Corchorus</taxon>
    </lineage>
</organism>
<dbReference type="EMBL" id="AWWV01011893">
    <property type="protein sequence ID" value="OMO69974.1"/>
    <property type="molecule type" value="Genomic_DNA"/>
</dbReference>
<proteinExistence type="predicted"/>
<feature type="non-terminal residue" evidence="1">
    <location>
        <position position="1"/>
    </location>
</feature>
<dbReference type="Proteomes" id="UP000188268">
    <property type="component" value="Unassembled WGS sequence"/>
</dbReference>
<accession>A0A1R3HI80</accession>
<protein>
    <submittedName>
        <fullName evidence="1">Uncharacterized protein</fullName>
    </submittedName>
</protein>